<protein>
    <submittedName>
        <fullName evidence="2">Uncharacterized protein</fullName>
    </submittedName>
</protein>
<accession>A0A0C9UB53</accession>
<feature type="region of interest" description="Disordered" evidence="1">
    <location>
        <begin position="90"/>
        <end position="121"/>
    </location>
</feature>
<evidence type="ECO:0000313" key="2">
    <source>
        <dbReference type="EMBL" id="KIJ31794.1"/>
    </source>
</evidence>
<keyword evidence="3" id="KW-1185">Reference proteome</keyword>
<dbReference type="EMBL" id="KN837237">
    <property type="protein sequence ID" value="KIJ31794.1"/>
    <property type="molecule type" value="Genomic_DNA"/>
</dbReference>
<evidence type="ECO:0000256" key="1">
    <source>
        <dbReference type="SAM" id="MobiDB-lite"/>
    </source>
</evidence>
<gene>
    <name evidence="2" type="ORF">M422DRAFT_266549</name>
</gene>
<proteinExistence type="predicted"/>
<dbReference type="Proteomes" id="UP000054279">
    <property type="component" value="Unassembled WGS sequence"/>
</dbReference>
<sequence>MLSVPELGAPSSKVHWGGMLRRLHREPRNQQKQKNSNAPTAVENMLAGYEAAFEEQTRQDEYRMGHYEANTPFTLANIKAKNPKTKILRRSKPSLGFSPTHVNPDFNVIPPTSPLIPNSNE</sequence>
<evidence type="ECO:0000313" key="3">
    <source>
        <dbReference type="Proteomes" id="UP000054279"/>
    </source>
</evidence>
<dbReference type="HOGENOM" id="CLU_2039540_0_0_1"/>
<name>A0A0C9UB53_SPHS4</name>
<reference evidence="2 3" key="1">
    <citation type="submission" date="2014-06" db="EMBL/GenBank/DDBJ databases">
        <title>Evolutionary Origins and Diversification of the Mycorrhizal Mutualists.</title>
        <authorList>
            <consortium name="DOE Joint Genome Institute"/>
            <consortium name="Mycorrhizal Genomics Consortium"/>
            <person name="Kohler A."/>
            <person name="Kuo A."/>
            <person name="Nagy L.G."/>
            <person name="Floudas D."/>
            <person name="Copeland A."/>
            <person name="Barry K.W."/>
            <person name="Cichocki N."/>
            <person name="Veneault-Fourrey C."/>
            <person name="LaButti K."/>
            <person name="Lindquist E.A."/>
            <person name="Lipzen A."/>
            <person name="Lundell T."/>
            <person name="Morin E."/>
            <person name="Murat C."/>
            <person name="Riley R."/>
            <person name="Ohm R."/>
            <person name="Sun H."/>
            <person name="Tunlid A."/>
            <person name="Henrissat B."/>
            <person name="Grigoriev I.V."/>
            <person name="Hibbett D.S."/>
            <person name="Martin F."/>
        </authorList>
    </citation>
    <scope>NUCLEOTIDE SEQUENCE [LARGE SCALE GENOMIC DNA]</scope>
    <source>
        <strain evidence="2 3">SS14</strain>
    </source>
</reference>
<organism evidence="2 3">
    <name type="scientific">Sphaerobolus stellatus (strain SS14)</name>
    <dbReference type="NCBI Taxonomy" id="990650"/>
    <lineage>
        <taxon>Eukaryota</taxon>
        <taxon>Fungi</taxon>
        <taxon>Dikarya</taxon>
        <taxon>Basidiomycota</taxon>
        <taxon>Agaricomycotina</taxon>
        <taxon>Agaricomycetes</taxon>
        <taxon>Phallomycetidae</taxon>
        <taxon>Geastrales</taxon>
        <taxon>Sphaerobolaceae</taxon>
        <taxon>Sphaerobolus</taxon>
    </lineage>
</organism>
<dbReference type="AlphaFoldDB" id="A0A0C9UB53"/>